<dbReference type="Proteomes" id="UP000314294">
    <property type="component" value="Unassembled WGS sequence"/>
</dbReference>
<sequence length="290" mass="31156">MCYIAINLHELPARLETFWDVTQLTTPVSPSSSSSSSWCICGVKFDKTNRALVEVRGSATLTYKAPYNSRHATDTGAPGGFHLSIVSPQCTISLLSLLSLLTLRSLLTLLILLGETPPCLLMLSQQLSAACSHFRSQPTEPSPCAKKTTTASLSLLGYCRNMDAASSPKRMSQDCAAPGRPLESIAAAIRATPGSERVQRGGRRRRRQGPRYVLVEAIRLLRGSAGDVEKDCALSASAGSAAMQGSQAAGGVLSFENQTQEEKREEESEEEEEREGTAVDVPLQQTQQAA</sequence>
<keyword evidence="3" id="KW-1185">Reference proteome</keyword>
<dbReference type="AlphaFoldDB" id="A0A4Z2FYB4"/>
<accession>A0A4Z2FYB4</accession>
<comment type="caution">
    <text evidence="2">The sequence shown here is derived from an EMBL/GenBank/DDBJ whole genome shotgun (WGS) entry which is preliminary data.</text>
</comment>
<evidence type="ECO:0000313" key="3">
    <source>
        <dbReference type="Proteomes" id="UP000314294"/>
    </source>
</evidence>
<feature type="region of interest" description="Disordered" evidence="1">
    <location>
        <begin position="243"/>
        <end position="290"/>
    </location>
</feature>
<proteinExistence type="predicted"/>
<gene>
    <name evidence="2" type="ORF">EYF80_043912</name>
</gene>
<dbReference type="EMBL" id="SRLO01000818">
    <property type="protein sequence ID" value="TNN45880.1"/>
    <property type="molecule type" value="Genomic_DNA"/>
</dbReference>
<name>A0A4Z2FYB4_9TELE</name>
<protein>
    <submittedName>
        <fullName evidence="2">Uncharacterized protein</fullName>
    </submittedName>
</protein>
<evidence type="ECO:0000256" key="1">
    <source>
        <dbReference type="SAM" id="MobiDB-lite"/>
    </source>
</evidence>
<reference evidence="2 3" key="1">
    <citation type="submission" date="2019-03" db="EMBL/GenBank/DDBJ databases">
        <title>First draft genome of Liparis tanakae, snailfish: a comprehensive survey of snailfish specific genes.</title>
        <authorList>
            <person name="Kim W."/>
            <person name="Song I."/>
            <person name="Jeong J.-H."/>
            <person name="Kim D."/>
            <person name="Kim S."/>
            <person name="Ryu S."/>
            <person name="Song J.Y."/>
            <person name="Lee S.K."/>
        </authorList>
    </citation>
    <scope>NUCLEOTIDE SEQUENCE [LARGE SCALE GENOMIC DNA]</scope>
    <source>
        <tissue evidence="2">Muscle</tissue>
    </source>
</reference>
<organism evidence="2 3">
    <name type="scientific">Liparis tanakae</name>
    <name type="common">Tanaka's snailfish</name>
    <dbReference type="NCBI Taxonomy" id="230148"/>
    <lineage>
        <taxon>Eukaryota</taxon>
        <taxon>Metazoa</taxon>
        <taxon>Chordata</taxon>
        <taxon>Craniata</taxon>
        <taxon>Vertebrata</taxon>
        <taxon>Euteleostomi</taxon>
        <taxon>Actinopterygii</taxon>
        <taxon>Neopterygii</taxon>
        <taxon>Teleostei</taxon>
        <taxon>Neoteleostei</taxon>
        <taxon>Acanthomorphata</taxon>
        <taxon>Eupercaria</taxon>
        <taxon>Perciformes</taxon>
        <taxon>Cottioidei</taxon>
        <taxon>Cottales</taxon>
        <taxon>Liparidae</taxon>
        <taxon>Liparis</taxon>
    </lineage>
</organism>
<evidence type="ECO:0000313" key="2">
    <source>
        <dbReference type="EMBL" id="TNN45880.1"/>
    </source>
</evidence>